<name>A0A9Q0LZZ7_BLOTA</name>
<accession>A0A9Q0LZZ7</accession>
<protein>
    <submittedName>
        <fullName evidence="1">Uncharacterized protein</fullName>
    </submittedName>
</protein>
<sequence>MNFNDNKCLIDQLDVVEKLLQKSLFESYENCVQSSNLSSDELKEIYRETESKSKEMFLCDLEQIKEDMKLMEPGTSKTKVNDGKDDEALSIQKVVRFDDNNHLFNKNQDHYNMSNHPNQSFQSAHKYFNNPKTEEFPIWRVSETELIRLKCELIKMMESDLHPPINKIETIIYEIGCILPKLSRDCIEKWDERLTTMVTKCTNYCNAIMNGEPIEHLDLDMNPFKDETDNEIDIETIPSKIGYLDSLISELTQIETELLKLLATVPLSTVDLKKNLKEMSQAIERIPKICSETANDWNLKYEYLEQKCLKLDPNWKSVQGQLSKPCHTSLTQVDHWKTRLQIGFDYKPIDDQTDSLDQYRKLFESMHFNIISKLNSTCPNRDELLIMVANFEKMVINYESSCRSSISCWNSVASNLKNNIRKLEKF</sequence>
<keyword evidence="2" id="KW-1185">Reference proteome</keyword>
<gene>
    <name evidence="1" type="ORF">RDWZM_007548</name>
</gene>
<organism evidence="1 2">
    <name type="scientific">Blomia tropicalis</name>
    <name type="common">Mite</name>
    <dbReference type="NCBI Taxonomy" id="40697"/>
    <lineage>
        <taxon>Eukaryota</taxon>
        <taxon>Metazoa</taxon>
        <taxon>Ecdysozoa</taxon>
        <taxon>Arthropoda</taxon>
        <taxon>Chelicerata</taxon>
        <taxon>Arachnida</taxon>
        <taxon>Acari</taxon>
        <taxon>Acariformes</taxon>
        <taxon>Sarcoptiformes</taxon>
        <taxon>Astigmata</taxon>
        <taxon>Glycyphagoidea</taxon>
        <taxon>Echimyopodidae</taxon>
        <taxon>Blomia</taxon>
    </lineage>
</organism>
<dbReference type="EMBL" id="JAPWDV010000003">
    <property type="protein sequence ID" value="KAJ6216391.1"/>
    <property type="molecule type" value="Genomic_DNA"/>
</dbReference>
<dbReference type="AlphaFoldDB" id="A0A9Q0LZZ7"/>
<evidence type="ECO:0000313" key="1">
    <source>
        <dbReference type="EMBL" id="KAJ6216391.1"/>
    </source>
</evidence>
<reference evidence="1" key="1">
    <citation type="submission" date="2022-12" db="EMBL/GenBank/DDBJ databases">
        <title>Genome assemblies of Blomia tropicalis.</title>
        <authorList>
            <person name="Cui Y."/>
        </authorList>
    </citation>
    <scope>NUCLEOTIDE SEQUENCE</scope>
    <source>
        <tissue evidence="1">Adult mites</tissue>
    </source>
</reference>
<proteinExistence type="predicted"/>
<comment type="caution">
    <text evidence="1">The sequence shown here is derived from an EMBL/GenBank/DDBJ whole genome shotgun (WGS) entry which is preliminary data.</text>
</comment>
<evidence type="ECO:0000313" key="2">
    <source>
        <dbReference type="Proteomes" id="UP001142055"/>
    </source>
</evidence>
<dbReference type="Proteomes" id="UP001142055">
    <property type="component" value="Chromosome 3"/>
</dbReference>